<sequence>MDEFSEILISKVSAHRYLYDNQHKEYKNLIAKEQAWAKIGEELKMSPMKVKTRWKNLRDSYVKYRNQLNKVTDDASKEAINNRFSKWTSRPYLSFLDETLSRRSQSMAQVPTKLESKSPPAKRTRGMLDDESIRESKRIDLSIVKKNGQSKLRSILHEEQPNASEDSNDSSESKITTIEIQNTKPENCLVFSNTNGIVASEKNNTLIPKSANEGEGDAVDLLFSSYAKTFRVLSLMQQINVKVEMAKLFASAELRSQHTK</sequence>
<dbReference type="InterPro" id="IPR039353">
    <property type="entry name" value="TF_Adf1"/>
</dbReference>
<dbReference type="PROSITE" id="PS51029">
    <property type="entry name" value="MADF"/>
    <property type="match status" value="1"/>
</dbReference>
<keyword evidence="4" id="KW-1185">Reference proteome</keyword>
<reference evidence="3" key="1">
    <citation type="submission" date="2020-11" db="EMBL/GenBank/DDBJ databases">
        <authorList>
            <person name="Whitehead M."/>
        </authorList>
    </citation>
    <scope>NUCLEOTIDE SEQUENCE</scope>
    <source>
        <strain evidence="3">EGII</strain>
    </source>
</reference>
<dbReference type="GO" id="GO:0005667">
    <property type="term" value="C:transcription regulator complex"/>
    <property type="evidence" value="ECO:0007669"/>
    <property type="project" value="TreeGrafter"/>
</dbReference>
<evidence type="ECO:0000313" key="3">
    <source>
        <dbReference type="EMBL" id="CAD6996875.1"/>
    </source>
</evidence>
<dbReference type="SMART" id="SM00595">
    <property type="entry name" value="MADF"/>
    <property type="match status" value="1"/>
</dbReference>
<feature type="domain" description="MADF" evidence="2">
    <location>
        <begin position="7"/>
        <end position="101"/>
    </location>
</feature>
<feature type="region of interest" description="Disordered" evidence="1">
    <location>
        <begin position="155"/>
        <end position="174"/>
    </location>
</feature>
<dbReference type="Proteomes" id="UP000606786">
    <property type="component" value="Unassembled WGS sequence"/>
</dbReference>
<gene>
    <name evidence="3" type="ORF">CCAP1982_LOCUS5548</name>
</gene>
<feature type="region of interest" description="Disordered" evidence="1">
    <location>
        <begin position="104"/>
        <end position="129"/>
    </location>
</feature>
<evidence type="ECO:0000256" key="1">
    <source>
        <dbReference type="SAM" id="MobiDB-lite"/>
    </source>
</evidence>
<dbReference type="GO" id="GO:0005634">
    <property type="term" value="C:nucleus"/>
    <property type="evidence" value="ECO:0007669"/>
    <property type="project" value="TreeGrafter"/>
</dbReference>
<organism evidence="3 4">
    <name type="scientific">Ceratitis capitata</name>
    <name type="common">Mediterranean fruit fly</name>
    <name type="synonym">Tephritis capitata</name>
    <dbReference type="NCBI Taxonomy" id="7213"/>
    <lineage>
        <taxon>Eukaryota</taxon>
        <taxon>Metazoa</taxon>
        <taxon>Ecdysozoa</taxon>
        <taxon>Arthropoda</taxon>
        <taxon>Hexapoda</taxon>
        <taxon>Insecta</taxon>
        <taxon>Pterygota</taxon>
        <taxon>Neoptera</taxon>
        <taxon>Endopterygota</taxon>
        <taxon>Diptera</taxon>
        <taxon>Brachycera</taxon>
        <taxon>Muscomorpha</taxon>
        <taxon>Tephritoidea</taxon>
        <taxon>Tephritidae</taxon>
        <taxon>Ceratitis</taxon>
        <taxon>Ceratitis</taxon>
    </lineage>
</organism>
<comment type="caution">
    <text evidence="3">The sequence shown here is derived from an EMBL/GenBank/DDBJ whole genome shotgun (WGS) entry which is preliminary data.</text>
</comment>
<dbReference type="KEGG" id="ccat:101450507"/>
<protein>
    <submittedName>
        <fullName evidence="3">(Mediterranean fruit fly) hypothetical protein</fullName>
    </submittedName>
</protein>
<dbReference type="InterPro" id="IPR006578">
    <property type="entry name" value="MADF-dom"/>
</dbReference>
<accession>A0A811UGZ6</accession>
<dbReference type="GO" id="GO:0006357">
    <property type="term" value="P:regulation of transcription by RNA polymerase II"/>
    <property type="evidence" value="ECO:0007669"/>
    <property type="project" value="TreeGrafter"/>
</dbReference>
<dbReference type="AlphaFoldDB" id="A0A811UGZ6"/>
<proteinExistence type="predicted"/>
<dbReference type="Pfam" id="PF10545">
    <property type="entry name" value="MADF_DNA_bdg"/>
    <property type="match status" value="1"/>
</dbReference>
<evidence type="ECO:0000259" key="2">
    <source>
        <dbReference type="PROSITE" id="PS51029"/>
    </source>
</evidence>
<dbReference type="PANTHER" id="PTHR12243">
    <property type="entry name" value="MADF DOMAIN TRANSCRIPTION FACTOR"/>
    <property type="match status" value="1"/>
</dbReference>
<name>A0A811UGZ6_CERCA</name>
<dbReference type="OrthoDB" id="6081971at2759"/>
<dbReference type="PANTHER" id="PTHR12243:SF67">
    <property type="entry name" value="COREPRESSOR OF PANGOLIN, ISOFORM A-RELATED"/>
    <property type="match status" value="1"/>
</dbReference>
<dbReference type="EMBL" id="CAJHJT010000012">
    <property type="protein sequence ID" value="CAD6996875.1"/>
    <property type="molecule type" value="Genomic_DNA"/>
</dbReference>
<evidence type="ECO:0000313" key="4">
    <source>
        <dbReference type="Proteomes" id="UP000606786"/>
    </source>
</evidence>